<evidence type="ECO:0000256" key="1">
    <source>
        <dbReference type="PROSITE-ProRule" id="PRU00464"/>
    </source>
</evidence>
<dbReference type="Pfam" id="PF01230">
    <property type="entry name" value="HIT"/>
    <property type="match status" value="1"/>
</dbReference>
<organism evidence="3 4">
    <name type="scientific">Isoalcanivorax beigongshangi</name>
    <dbReference type="NCBI Taxonomy" id="3238810"/>
    <lineage>
        <taxon>Bacteria</taxon>
        <taxon>Pseudomonadati</taxon>
        <taxon>Pseudomonadota</taxon>
        <taxon>Gammaproteobacteria</taxon>
        <taxon>Oceanospirillales</taxon>
        <taxon>Alcanivoracaceae</taxon>
        <taxon>Isoalcanivorax</taxon>
    </lineage>
</organism>
<dbReference type="PRINTS" id="PR00332">
    <property type="entry name" value="HISTRIAD"/>
</dbReference>
<evidence type="ECO:0000313" key="4">
    <source>
        <dbReference type="Proteomes" id="UP001562065"/>
    </source>
</evidence>
<dbReference type="InterPro" id="IPR001310">
    <property type="entry name" value="Histidine_triad_HIT"/>
</dbReference>
<dbReference type="InterPro" id="IPR019808">
    <property type="entry name" value="Histidine_triad_CS"/>
</dbReference>
<dbReference type="Gene3D" id="3.30.428.10">
    <property type="entry name" value="HIT-like"/>
    <property type="match status" value="1"/>
</dbReference>
<dbReference type="RefSeq" id="WP_369455419.1">
    <property type="nucleotide sequence ID" value="NZ_JBGCUO010000001.1"/>
</dbReference>
<dbReference type="InterPro" id="IPR036265">
    <property type="entry name" value="HIT-like_sf"/>
</dbReference>
<proteinExistence type="predicted"/>
<evidence type="ECO:0000313" key="3">
    <source>
        <dbReference type="EMBL" id="MEY1662178.1"/>
    </source>
</evidence>
<dbReference type="InterPro" id="IPR011146">
    <property type="entry name" value="HIT-like"/>
</dbReference>
<reference evidence="3 4" key="1">
    <citation type="submission" date="2024-07" db="EMBL/GenBank/DDBJ databases">
        <authorList>
            <person name="Ren Q."/>
        </authorList>
    </citation>
    <scope>NUCLEOTIDE SEQUENCE [LARGE SCALE GENOMIC DNA]</scope>
    <source>
        <strain evidence="3 4">REN37</strain>
    </source>
</reference>
<feature type="domain" description="HIT" evidence="2">
    <location>
        <begin position="5"/>
        <end position="119"/>
    </location>
</feature>
<dbReference type="PROSITE" id="PS51084">
    <property type="entry name" value="HIT_2"/>
    <property type="match status" value="1"/>
</dbReference>
<accession>A0ABV4AI36</accession>
<keyword evidence="3" id="KW-0489">Methyltransferase</keyword>
<dbReference type="EMBL" id="JBGCUO010000001">
    <property type="protein sequence ID" value="MEY1662178.1"/>
    <property type="molecule type" value="Genomic_DNA"/>
</dbReference>
<dbReference type="SUPFAM" id="SSF54197">
    <property type="entry name" value="HIT-like"/>
    <property type="match status" value="1"/>
</dbReference>
<dbReference type="Proteomes" id="UP001562065">
    <property type="component" value="Unassembled WGS sequence"/>
</dbReference>
<dbReference type="EC" id="2.1.1.-" evidence="3"/>
<protein>
    <submittedName>
        <fullName evidence="3">HIT family protein</fullName>
        <ecNumber evidence="3">2.1.1.-</ecNumber>
    </submittedName>
</protein>
<keyword evidence="4" id="KW-1185">Reference proteome</keyword>
<keyword evidence="3" id="KW-0808">Transferase</keyword>
<dbReference type="PANTHER" id="PTHR46648:SF1">
    <property type="entry name" value="ADENOSINE 5'-MONOPHOSPHORAMIDASE HNT1"/>
    <property type="match status" value="1"/>
</dbReference>
<dbReference type="PROSITE" id="PS00892">
    <property type="entry name" value="HIT_1"/>
    <property type="match status" value="1"/>
</dbReference>
<dbReference type="PANTHER" id="PTHR46648">
    <property type="entry name" value="HIT FAMILY PROTEIN 1"/>
    <property type="match status" value="1"/>
</dbReference>
<dbReference type="GO" id="GO:0032259">
    <property type="term" value="P:methylation"/>
    <property type="evidence" value="ECO:0007669"/>
    <property type="project" value="UniProtKB-KW"/>
</dbReference>
<evidence type="ECO:0000259" key="2">
    <source>
        <dbReference type="PROSITE" id="PS51084"/>
    </source>
</evidence>
<feature type="short sequence motif" description="Histidine triad motif" evidence="1">
    <location>
        <begin position="103"/>
        <end position="107"/>
    </location>
</feature>
<comment type="caution">
    <text evidence="3">The sequence shown here is derived from an EMBL/GenBank/DDBJ whole genome shotgun (WGS) entry which is preliminary data.</text>
</comment>
<name>A0ABV4AI36_9GAMM</name>
<sequence>MSECLFCRILAGDTAASVVHEDDQALVMLDLYPVRPGHVLIIPKQHVARVEELSAAQLGHLVNLAQRLIRAERAVADSTGGSAPKGHNLLINDGAAAGQHVPHLHLHVIPREGPGDRPALALAWLTRLFGQVRRSARRERLDRMAGLLREHFPSA</sequence>
<gene>
    <name evidence="3" type="ORF">AB5I84_08465</name>
</gene>
<dbReference type="GO" id="GO:0008168">
    <property type="term" value="F:methyltransferase activity"/>
    <property type="evidence" value="ECO:0007669"/>
    <property type="project" value="UniProtKB-KW"/>
</dbReference>